<dbReference type="PROSITE" id="PS50222">
    <property type="entry name" value="EF_HAND_2"/>
    <property type="match status" value="6"/>
</dbReference>
<dbReference type="GO" id="GO:0005634">
    <property type="term" value="C:nucleus"/>
    <property type="evidence" value="ECO:0007669"/>
    <property type="project" value="TreeGrafter"/>
</dbReference>
<dbReference type="EMBL" id="CAKKNE010000005">
    <property type="protein sequence ID" value="CAH0377154.1"/>
    <property type="molecule type" value="Genomic_DNA"/>
</dbReference>
<dbReference type="Pfam" id="PF13499">
    <property type="entry name" value="EF-hand_7"/>
    <property type="match status" value="1"/>
</dbReference>
<name>A0A8J2SXN3_9STRA</name>
<dbReference type="InterPro" id="IPR018247">
    <property type="entry name" value="EF_Hand_1_Ca_BS"/>
</dbReference>
<dbReference type="CDD" id="cd00051">
    <property type="entry name" value="EFh"/>
    <property type="match status" value="2"/>
</dbReference>
<feature type="region of interest" description="Disordered" evidence="3">
    <location>
        <begin position="763"/>
        <end position="791"/>
    </location>
</feature>
<evidence type="ECO:0000259" key="4">
    <source>
        <dbReference type="PROSITE" id="PS50222"/>
    </source>
</evidence>
<dbReference type="PANTHER" id="PTHR19972">
    <property type="entry name" value="CALBINDIN"/>
    <property type="match status" value="1"/>
</dbReference>
<keyword evidence="1" id="KW-0106">Calcium</keyword>
<dbReference type="GO" id="GO:0005829">
    <property type="term" value="C:cytosol"/>
    <property type="evidence" value="ECO:0007669"/>
    <property type="project" value="TreeGrafter"/>
</dbReference>
<feature type="domain" description="EF-hand" evidence="4">
    <location>
        <begin position="179"/>
        <end position="214"/>
    </location>
</feature>
<keyword evidence="6" id="KW-1185">Reference proteome</keyword>
<feature type="domain" description="EF-hand" evidence="4">
    <location>
        <begin position="291"/>
        <end position="326"/>
    </location>
</feature>
<protein>
    <recommendedName>
        <fullName evidence="4">EF-hand domain-containing protein</fullName>
    </recommendedName>
</protein>
<accession>A0A8J2SXN3</accession>
<evidence type="ECO:0000256" key="2">
    <source>
        <dbReference type="SAM" id="Coils"/>
    </source>
</evidence>
<dbReference type="PANTHER" id="PTHR19972:SF10">
    <property type="entry name" value="CALBINDIN-32"/>
    <property type="match status" value="1"/>
</dbReference>
<evidence type="ECO:0000313" key="5">
    <source>
        <dbReference type="EMBL" id="CAH0377154.1"/>
    </source>
</evidence>
<dbReference type="AlphaFoldDB" id="A0A8J2SXN3"/>
<gene>
    <name evidence="5" type="ORF">PECAL_5P17260</name>
</gene>
<comment type="caution">
    <text evidence="5">The sequence shown here is derived from an EMBL/GenBank/DDBJ whole genome shotgun (WGS) entry which is preliminary data.</text>
</comment>
<feature type="coiled-coil region" evidence="2">
    <location>
        <begin position="25"/>
        <end position="65"/>
    </location>
</feature>
<dbReference type="GO" id="GO:0005509">
    <property type="term" value="F:calcium ion binding"/>
    <property type="evidence" value="ECO:0007669"/>
    <property type="project" value="InterPro"/>
</dbReference>
<reference evidence="5" key="1">
    <citation type="submission" date="2021-11" db="EMBL/GenBank/DDBJ databases">
        <authorList>
            <consortium name="Genoscope - CEA"/>
            <person name="William W."/>
        </authorList>
    </citation>
    <scope>NUCLEOTIDE SEQUENCE</scope>
</reference>
<proteinExistence type="predicted"/>
<evidence type="ECO:0000256" key="1">
    <source>
        <dbReference type="ARBA" id="ARBA00022837"/>
    </source>
</evidence>
<feature type="domain" description="EF-hand" evidence="4">
    <location>
        <begin position="342"/>
        <end position="377"/>
    </location>
</feature>
<dbReference type="OrthoDB" id="186625at2759"/>
<organism evidence="5 6">
    <name type="scientific">Pelagomonas calceolata</name>
    <dbReference type="NCBI Taxonomy" id="35677"/>
    <lineage>
        <taxon>Eukaryota</taxon>
        <taxon>Sar</taxon>
        <taxon>Stramenopiles</taxon>
        <taxon>Ochrophyta</taxon>
        <taxon>Pelagophyceae</taxon>
        <taxon>Pelagomonadales</taxon>
        <taxon>Pelagomonadaceae</taxon>
        <taxon>Pelagomonas</taxon>
    </lineage>
</organism>
<evidence type="ECO:0000256" key="3">
    <source>
        <dbReference type="SAM" id="MobiDB-lite"/>
    </source>
</evidence>
<dbReference type="PROSITE" id="PS00018">
    <property type="entry name" value="EF_HAND_1"/>
    <property type="match status" value="6"/>
</dbReference>
<dbReference type="SUPFAM" id="SSF47473">
    <property type="entry name" value="EF-hand"/>
    <property type="match status" value="2"/>
</dbReference>
<sequence length="1053" mass="116680">MKLFASAEAGRAKAEAIERENALKRSADLAKAEAARARVEALEREERAAREAAEARAEAAAAKGASDDLVNFLKQHPDLEKEVADDGCVEQRLIDFEKRCADAFFRLEQMVELRAAQSLELEKRIQAIASGEERIAGRSRGPSRVSTAKKSVIPKKAAEARKARAKAAAEKEVAAFKEEFLSAARQCFRLIDKDQGGSLSKAEIVEAVKSDQVVIKFLTTCGEENLQFLLHPPRLQKALEILDTDKSGEVDADEWEEAINRGLSKRVEQLKVEQERRERAAQRADEEFSVEFLNAARAVFRMIDADGSGTLEKAEVVDAVKNNQKVIKFLETCGNSNLQYLLVPARLESALQQLDTDRDGHIDESEWEECIEVALSAKLEQREAKRESQAKAAAAEVAAFTLDFKNAARRCFELIDKDEGGTLDKGEIVRAVKEDAEVISFLETCGEENLQFLLVPDRLEASLDALDTSKDGELDIDEWESAINKGLANRLAELEVAREERDRAELEEECGIEADTYEALPDPAEDATEGLRHDVNNLTHFVDRLSIRCEDFFRRNAGLEEARKREAHDEERRARLACVDALQALRDGVGAARGVEGVTGHELETLDGVCRRTLASLPTREKILQDRAPGVLKPSALLRVRMAAAALDKVMDATLEEPFARPGALNHARRSAHRLEDADFDAYSTWHAPLANALDAACALLDRHASASSTSLDVVRLMKRRRRAPEDEHPCSTDEALDEWGRRLDAGKVPDARQWRVVATLSNEDAPEETQEDNWGGSWDERPWTSDPEEIGPVKKDLDLVKAKAELTQRTCLRLDAALEEVVAQMRGGFASKADLQEVEEHLRRLASIQRGTANEIASNKAGLSDYELQLKRVADQVRASQAKTPRFQRLEQLISRKADAEAVARVTTEIRGRVDGVESKAAEFVVPEPIGAAADGIFSTKCLACNRPYQYPQKQEIPEVPRQRSLGVMPPSSTADLDVAGTRAPVDRRQVRIATPPRRLRADDFALAMEAPDVFLAMQQRKQRTKQKVVINARVAPPVGRHSFDSPGGGLG</sequence>
<dbReference type="Gene3D" id="1.10.238.10">
    <property type="entry name" value="EF-hand"/>
    <property type="match status" value="3"/>
</dbReference>
<dbReference type="InterPro" id="IPR011992">
    <property type="entry name" value="EF-hand-dom_pair"/>
</dbReference>
<dbReference type="GO" id="GO:0051480">
    <property type="term" value="P:regulation of cytosolic calcium ion concentration"/>
    <property type="evidence" value="ECO:0007669"/>
    <property type="project" value="TreeGrafter"/>
</dbReference>
<dbReference type="Pfam" id="PF13202">
    <property type="entry name" value="EF-hand_5"/>
    <property type="match status" value="2"/>
</dbReference>
<dbReference type="Proteomes" id="UP000789595">
    <property type="component" value="Unassembled WGS sequence"/>
</dbReference>
<feature type="domain" description="EF-hand" evidence="4">
    <location>
        <begin position="230"/>
        <end position="265"/>
    </location>
</feature>
<keyword evidence="2" id="KW-0175">Coiled coil</keyword>
<dbReference type="SMART" id="SM00054">
    <property type="entry name" value="EFh"/>
    <property type="match status" value="6"/>
</dbReference>
<dbReference type="InterPro" id="IPR051001">
    <property type="entry name" value="Calbindin_Ca-bind"/>
</dbReference>
<evidence type="ECO:0000313" key="6">
    <source>
        <dbReference type="Proteomes" id="UP000789595"/>
    </source>
</evidence>
<dbReference type="InterPro" id="IPR002048">
    <property type="entry name" value="EF_hand_dom"/>
</dbReference>
<feature type="domain" description="EF-hand" evidence="4">
    <location>
        <begin position="454"/>
        <end position="489"/>
    </location>
</feature>
<feature type="domain" description="EF-hand" evidence="4">
    <location>
        <begin position="403"/>
        <end position="438"/>
    </location>
</feature>